<dbReference type="SUPFAM" id="SSF53474">
    <property type="entry name" value="alpha/beta-Hydrolases"/>
    <property type="match status" value="1"/>
</dbReference>
<evidence type="ECO:0000313" key="2">
    <source>
        <dbReference type="Proteomes" id="UP000535543"/>
    </source>
</evidence>
<dbReference type="GO" id="GO:0016747">
    <property type="term" value="F:acyltransferase activity, transferring groups other than amino-acyl groups"/>
    <property type="evidence" value="ECO:0007669"/>
    <property type="project" value="TreeGrafter"/>
</dbReference>
<dbReference type="InterPro" id="IPR000801">
    <property type="entry name" value="Esterase-like"/>
</dbReference>
<proteinExistence type="predicted"/>
<evidence type="ECO:0000313" key="1">
    <source>
        <dbReference type="EMBL" id="NMN96008.1"/>
    </source>
</evidence>
<keyword evidence="1" id="KW-0378">Hydrolase</keyword>
<accession>A0A848KEF1</accession>
<dbReference type="Gene3D" id="3.40.50.1820">
    <property type="entry name" value="alpha/beta hydrolase"/>
    <property type="match status" value="1"/>
</dbReference>
<dbReference type="PANTHER" id="PTHR48098">
    <property type="entry name" value="ENTEROCHELIN ESTERASE-RELATED"/>
    <property type="match status" value="1"/>
</dbReference>
<dbReference type="InterPro" id="IPR029058">
    <property type="entry name" value="AB_hydrolase_fold"/>
</dbReference>
<dbReference type="AlphaFoldDB" id="A0A848KEF1"/>
<protein>
    <submittedName>
        <fullName evidence="1">Alpha/beta hydrolase</fullName>
    </submittedName>
</protein>
<dbReference type="Proteomes" id="UP000535543">
    <property type="component" value="Unassembled WGS sequence"/>
</dbReference>
<organism evidence="1 2">
    <name type="scientific">Antrihabitans stalactiti</name>
    <dbReference type="NCBI Taxonomy" id="2584121"/>
    <lineage>
        <taxon>Bacteria</taxon>
        <taxon>Bacillati</taxon>
        <taxon>Actinomycetota</taxon>
        <taxon>Actinomycetes</taxon>
        <taxon>Mycobacteriales</taxon>
        <taxon>Nocardiaceae</taxon>
        <taxon>Antrihabitans</taxon>
    </lineage>
</organism>
<dbReference type="PANTHER" id="PTHR48098:SF1">
    <property type="entry name" value="DIACYLGLYCEROL ACYLTRANSFERASE_MYCOLYLTRANSFERASE AG85A"/>
    <property type="match status" value="1"/>
</dbReference>
<reference evidence="1 2" key="2">
    <citation type="submission" date="2020-06" db="EMBL/GenBank/DDBJ databases">
        <title>Antribacter stalactiti gen. nov., sp. nov., a new member of the family Nacardiaceae isolated from a cave.</title>
        <authorList>
            <person name="Kim I.S."/>
        </authorList>
    </citation>
    <scope>NUCLEOTIDE SEQUENCE [LARGE SCALE GENOMIC DNA]</scope>
    <source>
        <strain evidence="1 2">YC2-7</strain>
    </source>
</reference>
<dbReference type="Pfam" id="PF00756">
    <property type="entry name" value="Esterase"/>
    <property type="match status" value="1"/>
</dbReference>
<dbReference type="GO" id="GO:0016787">
    <property type="term" value="F:hydrolase activity"/>
    <property type="evidence" value="ECO:0007669"/>
    <property type="project" value="UniProtKB-KW"/>
</dbReference>
<comment type="caution">
    <text evidence="1">The sequence shown here is derived from an EMBL/GenBank/DDBJ whole genome shotgun (WGS) entry which is preliminary data.</text>
</comment>
<sequence length="215" mass="22187">MLHRPASTTPLRPVIALHGKGGNHSMVFDLGVEALLAQAIQNGTPPFAVVGIDGGDGYFHRRATGEDSGKMVVDEIIPLLATMGLDTSRVGFLGWSMGGYGSLLLGGQLGPQRTAAIAAVSPALWTSAGATAPGAFDGASDYNANDVFGRTAALADIPVRIDCGTSDPFYSAAQKFVSELTTPPSGSFSPGGHDGNYWHGQLIGELEFLGSNLAK</sequence>
<dbReference type="InterPro" id="IPR050583">
    <property type="entry name" value="Mycobacterial_A85_antigen"/>
</dbReference>
<reference evidence="1 2" key="1">
    <citation type="submission" date="2019-05" db="EMBL/GenBank/DDBJ databases">
        <authorList>
            <person name="Lee S.D."/>
        </authorList>
    </citation>
    <scope>NUCLEOTIDE SEQUENCE [LARGE SCALE GENOMIC DNA]</scope>
    <source>
        <strain evidence="1 2">YC2-7</strain>
    </source>
</reference>
<dbReference type="EMBL" id="VCQU01000004">
    <property type="protein sequence ID" value="NMN96008.1"/>
    <property type="molecule type" value="Genomic_DNA"/>
</dbReference>
<gene>
    <name evidence="1" type="ORF">FGL95_13295</name>
</gene>
<keyword evidence="2" id="KW-1185">Reference proteome</keyword>
<name>A0A848KEF1_9NOCA</name>